<feature type="domain" description="AMP-dependent synthetase/ligase" evidence="1">
    <location>
        <begin position="18"/>
        <end position="398"/>
    </location>
</feature>
<sequence>MLFLNWTNKNLPIHECLRHYAAATPDKTAIIFYGYKISYKELDDWSDRFASFLSEKGVQKGDKVALFLQNCPQYIISHFAIQKLGAIVGPCSPMFKEWELEYELKDLGAKAIVTLSELYPIVQKVKSNTKLELVITTDYIDFLPEAPFPDFPEAVHSKTLISNTIDLFQILKNNQKYLPKIDIDFENDVALIVYTSGSTGLPKGAMLSYQNAHYKTKMMAEVRGMTSDDTSLSVMPLCHIAGMLGMNISIYTGGTIVLLTRFSVEAAFTAIENYKVTAAQTVVPMNIAIMNHPKAKEIDFHSLRMNGCTSFGIQLTEEIAEEWEQLTGAPLFESAYGLSETHTADTVMSPISIKFGTTGKPLPGTEIKIVSLDSRKEVQVGEEGEIIIKSAGVFKGYLNKPEETNKALKDGWLFTGDIGKLDEEGYLSFLGRQKEMIKCSGYSVFPEDVELMINKHPAVAESAVVGVQDPIRGESVKAFVVLKEAYEYNITAEELILWCKHKMAAYKYPRYVELRRSLPKTGTGKLLRRELVKQEKIK</sequence>
<dbReference type="Gene3D" id="3.40.50.12780">
    <property type="entry name" value="N-terminal domain of ligase-like"/>
    <property type="match status" value="1"/>
</dbReference>
<proteinExistence type="predicted"/>
<dbReference type="InterPro" id="IPR020845">
    <property type="entry name" value="AMP-binding_CS"/>
</dbReference>
<dbReference type="RefSeq" id="WP_066192024.1">
    <property type="nucleotide sequence ID" value="NZ_JARMMB010000011.1"/>
</dbReference>
<evidence type="ECO:0000313" key="4">
    <source>
        <dbReference type="Proteomes" id="UP000233343"/>
    </source>
</evidence>
<protein>
    <submittedName>
        <fullName evidence="3">AMP-dependent synthetase</fullName>
    </submittedName>
</protein>
<organism evidence="3 4">
    <name type="scientific">Cytobacillus horneckiae</name>
    <dbReference type="NCBI Taxonomy" id="549687"/>
    <lineage>
        <taxon>Bacteria</taxon>
        <taxon>Bacillati</taxon>
        <taxon>Bacillota</taxon>
        <taxon>Bacilli</taxon>
        <taxon>Bacillales</taxon>
        <taxon>Bacillaceae</taxon>
        <taxon>Cytobacillus</taxon>
    </lineage>
</organism>
<dbReference type="InterPro" id="IPR000873">
    <property type="entry name" value="AMP-dep_synth/lig_dom"/>
</dbReference>
<dbReference type="GO" id="GO:0016878">
    <property type="term" value="F:acid-thiol ligase activity"/>
    <property type="evidence" value="ECO:0007669"/>
    <property type="project" value="UniProtKB-ARBA"/>
</dbReference>
<dbReference type="PANTHER" id="PTHR43767">
    <property type="entry name" value="LONG-CHAIN-FATTY-ACID--COA LIGASE"/>
    <property type="match status" value="1"/>
</dbReference>
<dbReference type="Proteomes" id="UP000233343">
    <property type="component" value="Unassembled WGS sequence"/>
</dbReference>
<keyword evidence="4" id="KW-1185">Reference proteome</keyword>
<dbReference type="SUPFAM" id="SSF56801">
    <property type="entry name" value="Acetyl-CoA synthetase-like"/>
    <property type="match status" value="1"/>
</dbReference>
<evidence type="ECO:0000313" key="3">
    <source>
        <dbReference type="EMBL" id="PKG26379.1"/>
    </source>
</evidence>
<evidence type="ECO:0000259" key="2">
    <source>
        <dbReference type="Pfam" id="PF13193"/>
    </source>
</evidence>
<dbReference type="AlphaFoldDB" id="A0A2N0ZA50"/>
<dbReference type="InterPro" id="IPR050237">
    <property type="entry name" value="ATP-dep_AMP-bd_enzyme"/>
</dbReference>
<reference evidence="3 4" key="1">
    <citation type="journal article" date="2010" name="Int. J. Syst. Evol. Microbiol.">
        <title>Bacillus horneckiae sp. nov., isolated from a spacecraft-assembly clean room.</title>
        <authorList>
            <person name="Vaishampayan P."/>
            <person name="Probst A."/>
            <person name="Krishnamurthi S."/>
            <person name="Ghosh S."/>
            <person name="Osman S."/>
            <person name="McDowall A."/>
            <person name="Ruckmani A."/>
            <person name="Mayilraj S."/>
            <person name="Venkateswaran K."/>
        </authorList>
    </citation>
    <scope>NUCLEOTIDE SEQUENCE [LARGE SCALE GENOMIC DNA]</scope>
    <source>
        <strain evidence="4">1PO1SC</strain>
    </source>
</reference>
<dbReference type="InterPro" id="IPR045851">
    <property type="entry name" value="AMP-bd_C_sf"/>
</dbReference>
<dbReference type="PROSITE" id="PS00455">
    <property type="entry name" value="AMP_BINDING"/>
    <property type="match status" value="1"/>
</dbReference>
<dbReference type="Gene3D" id="3.30.300.30">
    <property type="match status" value="1"/>
</dbReference>
<dbReference type="InterPro" id="IPR042099">
    <property type="entry name" value="ANL_N_sf"/>
</dbReference>
<dbReference type="InterPro" id="IPR025110">
    <property type="entry name" value="AMP-bd_C"/>
</dbReference>
<feature type="domain" description="AMP-binding enzyme C-terminal" evidence="2">
    <location>
        <begin position="449"/>
        <end position="525"/>
    </location>
</feature>
<dbReference type="Pfam" id="PF00501">
    <property type="entry name" value="AMP-binding"/>
    <property type="match status" value="1"/>
</dbReference>
<name>A0A2N0ZA50_9BACI</name>
<accession>A0A2N0ZA50</accession>
<comment type="caution">
    <text evidence="3">The sequence shown here is derived from an EMBL/GenBank/DDBJ whole genome shotgun (WGS) entry which is preliminary data.</text>
</comment>
<dbReference type="Pfam" id="PF13193">
    <property type="entry name" value="AMP-binding_C"/>
    <property type="match status" value="1"/>
</dbReference>
<evidence type="ECO:0000259" key="1">
    <source>
        <dbReference type="Pfam" id="PF00501"/>
    </source>
</evidence>
<gene>
    <name evidence="3" type="ORF">CWS20_24465</name>
</gene>
<dbReference type="EMBL" id="PISD01000069">
    <property type="protein sequence ID" value="PKG26379.1"/>
    <property type="molecule type" value="Genomic_DNA"/>
</dbReference>
<dbReference type="PANTHER" id="PTHR43767:SF1">
    <property type="entry name" value="NONRIBOSOMAL PEPTIDE SYNTHASE PES1 (EUROFUNG)-RELATED"/>
    <property type="match status" value="1"/>
</dbReference>